<dbReference type="PIRSF" id="PIRSF017082">
    <property type="entry name" value="YflP"/>
    <property type="match status" value="1"/>
</dbReference>
<dbReference type="SUPFAM" id="SSF53850">
    <property type="entry name" value="Periplasmic binding protein-like II"/>
    <property type="match status" value="1"/>
</dbReference>
<dbReference type="Gene3D" id="3.40.190.150">
    <property type="entry name" value="Bordetella uptake gene, domain 1"/>
    <property type="match status" value="1"/>
</dbReference>
<proteinExistence type="inferred from homology"/>
<dbReference type="PANTHER" id="PTHR42928">
    <property type="entry name" value="TRICARBOXYLATE-BINDING PROTEIN"/>
    <property type="match status" value="1"/>
</dbReference>
<comment type="caution">
    <text evidence="3">The sequence shown here is derived from an EMBL/GenBank/DDBJ whole genome shotgun (WGS) entry which is preliminary data.</text>
</comment>
<comment type="similarity">
    <text evidence="1">Belongs to the UPF0065 (bug) family.</text>
</comment>
<dbReference type="CDD" id="cd07012">
    <property type="entry name" value="PBP2_Bug_TTT"/>
    <property type="match status" value="1"/>
</dbReference>
<evidence type="ECO:0000313" key="3">
    <source>
        <dbReference type="EMBL" id="PSL42769.1"/>
    </source>
</evidence>
<dbReference type="EMBL" id="PYAV01000013">
    <property type="protein sequence ID" value="PSL42769.1"/>
    <property type="molecule type" value="Genomic_DNA"/>
</dbReference>
<feature type="signal peptide" evidence="2">
    <location>
        <begin position="1"/>
        <end position="22"/>
    </location>
</feature>
<evidence type="ECO:0000313" key="4">
    <source>
        <dbReference type="Proteomes" id="UP000242310"/>
    </source>
</evidence>
<dbReference type="Gene3D" id="3.40.190.10">
    <property type="entry name" value="Periplasmic binding protein-like II"/>
    <property type="match status" value="1"/>
</dbReference>
<dbReference type="InterPro" id="IPR005064">
    <property type="entry name" value="BUG"/>
</dbReference>
<dbReference type="PANTHER" id="PTHR42928:SF5">
    <property type="entry name" value="BLR1237 PROTEIN"/>
    <property type="match status" value="1"/>
</dbReference>
<gene>
    <name evidence="3" type="ORF">B0H94_11355</name>
</gene>
<name>A0A2P8H9C5_9BACI</name>
<accession>A0A2P8H9C5</accession>
<evidence type="ECO:0000256" key="2">
    <source>
        <dbReference type="SAM" id="SignalP"/>
    </source>
</evidence>
<dbReference type="Pfam" id="PF03401">
    <property type="entry name" value="TctC"/>
    <property type="match status" value="1"/>
</dbReference>
<evidence type="ECO:0000256" key="1">
    <source>
        <dbReference type="ARBA" id="ARBA00006987"/>
    </source>
</evidence>
<reference evidence="3 4" key="1">
    <citation type="submission" date="2018-03" db="EMBL/GenBank/DDBJ databases">
        <title>Genomic Encyclopedia of Type Strains, Phase III (KMG-III): the genomes of soil and plant-associated and newly described type strains.</title>
        <authorList>
            <person name="Whitman W."/>
        </authorList>
    </citation>
    <scope>NUCLEOTIDE SEQUENCE [LARGE SCALE GENOMIC DNA]</scope>
    <source>
        <strain evidence="3 4">CGMCC 1.07653</strain>
    </source>
</reference>
<keyword evidence="3" id="KW-0675">Receptor</keyword>
<feature type="chain" id="PRO_5039026482" evidence="2">
    <location>
        <begin position="23"/>
        <end position="325"/>
    </location>
</feature>
<dbReference type="InterPro" id="IPR042100">
    <property type="entry name" value="Bug_dom1"/>
</dbReference>
<protein>
    <submittedName>
        <fullName evidence="3">Tripartite-type tricarboxylate transporter receptor subunit TctC</fullName>
    </submittedName>
</protein>
<keyword evidence="2" id="KW-0732">Signal</keyword>
<dbReference type="AlphaFoldDB" id="A0A2P8H9C5"/>
<organism evidence="3 4">
    <name type="scientific">Salsuginibacillus halophilus</name>
    <dbReference type="NCBI Taxonomy" id="517424"/>
    <lineage>
        <taxon>Bacteria</taxon>
        <taxon>Bacillati</taxon>
        <taxon>Bacillota</taxon>
        <taxon>Bacilli</taxon>
        <taxon>Bacillales</taxon>
        <taxon>Bacillaceae</taxon>
        <taxon>Salsuginibacillus</taxon>
    </lineage>
</organism>
<dbReference type="OrthoDB" id="8881899at2"/>
<keyword evidence="4" id="KW-1185">Reference proteome</keyword>
<dbReference type="RefSeq" id="WP_106589580.1">
    <property type="nucleotide sequence ID" value="NZ_PYAV01000013.1"/>
</dbReference>
<dbReference type="PROSITE" id="PS51257">
    <property type="entry name" value="PROKAR_LIPOPROTEIN"/>
    <property type="match status" value="1"/>
</dbReference>
<sequence>MSKFKRTSLAAFTLAVPGILLAACGGEEESAEDFPSREVEMIIPWSPGGGSDIEGRVVAEHLEDTLDENVVVTNIDGVGGTVGMEELLQEEANGYHIGQIHEGHLVAEHTGVTSVDFTEEFTPLAAMSSADQILAVSDDFEAQSLEDFVEYGQENTIQFGGTVSGIPRVWTEQMADALEIDHEMVGYEGLGEAIQALAGGHVDAVIVDYPSASEFVEAGDMHFVAAGTDERIEQIDDVPTFQEEGYDFNMSLYRGYVAPADTPDEIVEVLGDYFEETASQDEYVDEINDLGAEVDFMGPEAYQEHLDEQDEMIQETVEEIDMEEE</sequence>
<dbReference type="Proteomes" id="UP000242310">
    <property type="component" value="Unassembled WGS sequence"/>
</dbReference>